<keyword evidence="1" id="KW-1133">Transmembrane helix</keyword>
<name>A0AAN6ZDY4_9PEZI</name>
<accession>A0AAN6ZDY4</accession>
<reference evidence="2" key="1">
    <citation type="journal article" date="2023" name="Mol. Phylogenet. Evol.">
        <title>Genome-scale phylogeny and comparative genomics of the fungal order Sordariales.</title>
        <authorList>
            <person name="Hensen N."/>
            <person name="Bonometti L."/>
            <person name="Westerberg I."/>
            <person name="Brannstrom I.O."/>
            <person name="Guillou S."/>
            <person name="Cros-Aarteil S."/>
            <person name="Calhoun S."/>
            <person name="Haridas S."/>
            <person name="Kuo A."/>
            <person name="Mondo S."/>
            <person name="Pangilinan J."/>
            <person name="Riley R."/>
            <person name="LaButti K."/>
            <person name="Andreopoulos B."/>
            <person name="Lipzen A."/>
            <person name="Chen C."/>
            <person name="Yan M."/>
            <person name="Daum C."/>
            <person name="Ng V."/>
            <person name="Clum A."/>
            <person name="Steindorff A."/>
            <person name="Ohm R.A."/>
            <person name="Martin F."/>
            <person name="Silar P."/>
            <person name="Natvig D.O."/>
            <person name="Lalanne C."/>
            <person name="Gautier V."/>
            <person name="Ament-Velasquez S.L."/>
            <person name="Kruys A."/>
            <person name="Hutchinson M.I."/>
            <person name="Powell A.J."/>
            <person name="Barry K."/>
            <person name="Miller A.N."/>
            <person name="Grigoriev I.V."/>
            <person name="Debuchy R."/>
            <person name="Gladieux P."/>
            <person name="Hiltunen Thoren M."/>
            <person name="Johannesson H."/>
        </authorList>
    </citation>
    <scope>NUCLEOTIDE SEQUENCE</scope>
    <source>
        <strain evidence="2">CBS 123565</strain>
    </source>
</reference>
<evidence type="ECO:0000313" key="2">
    <source>
        <dbReference type="EMBL" id="KAK4134797.1"/>
    </source>
</evidence>
<reference evidence="2" key="2">
    <citation type="submission" date="2023-05" db="EMBL/GenBank/DDBJ databases">
        <authorList>
            <consortium name="Lawrence Berkeley National Laboratory"/>
            <person name="Steindorff A."/>
            <person name="Hensen N."/>
            <person name="Bonometti L."/>
            <person name="Westerberg I."/>
            <person name="Brannstrom I.O."/>
            <person name="Guillou S."/>
            <person name="Cros-Aarteil S."/>
            <person name="Calhoun S."/>
            <person name="Haridas S."/>
            <person name="Kuo A."/>
            <person name="Mondo S."/>
            <person name="Pangilinan J."/>
            <person name="Riley R."/>
            <person name="Labutti K."/>
            <person name="Andreopoulos B."/>
            <person name="Lipzen A."/>
            <person name="Chen C."/>
            <person name="Yanf M."/>
            <person name="Daum C."/>
            <person name="Ng V."/>
            <person name="Clum A."/>
            <person name="Ohm R."/>
            <person name="Martin F."/>
            <person name="Silar P."/>
            <person name="Natvig D."/>
            <person name="Lalanne C."/>
            <person name="Gautier V."/>
            <person name="Ament-Velasquez S.L."/>
            <person name="Kruys A."/>
            <person name="Hutchinson M.I."/>
            <person name="Powell A.J."/>
            <person name="Barry K."/>
            <person name="Miller A.N."/>
            <person name="Grigoriev I.V."/>
            <person name="Debuchy R."/>
            <person name="Gladieux P."/>
            <person name="Thoren M.H."/>
            <person name="Johannesson H."/>
        </authorList>
    </citation>
    <scope>NUCLEOTIDE SEQUENCE</scope>
    <source>
        <strain evidence="2">CBS 123565</strain>
    </source>
</reference>
<dbReference type="EMBL" id="MU853407">
    <property type="protein sequence ID" value="KAK4134797.1"/>
    <property type="molecule type" value="Genomic_DNA"/>
</dbReference>
<proteinExistence type="predicted"/>
<sequence length="197" mass="20466">MIMETAGGTASLGSSSFLLLGRCLGLDLLWARQQCDYGGKGRGHAWQQVAWVGGEWVVTFSAFSAFSTFSVFFSAFFSVTVAFFAAVFAASVTCSAKSSANRPGREGIRLQAKDRAAYLLGRARPLLGRRLLGHAGGFGALCVRLGGFGLLHDGGLGLGGPLDGGLGVDLGEDARLGVARLGARSFANHICCSVGLE</sequence>
<keyword evidence="1" id="KW-0812">Transmembrane</keyword>
<evidence type="ECO:0000313" key="3">
    <source>
        <dbReference type="Proteomes" id="UP001304895"/>
    </source>
</evidence>
<protein>
    <submittedName>
        <fullName evidence="2">Uncharacterized protein</fullName>
    </submittedName>
</protein>
<gene>
    <name evidence="2" type="ORF">BT67DRAFT_281482</name>
</gene>
<keyword evidence="3" id="KW-1185">Reference proteome</keyword>
<organism evidence="2 3">
    <name type="scientific">Trichocladium antarcticum</name>
    <dbReference type="NCBI Taxonomy" id="1450529"/>
    <lineage>
        <taxon>Eukaryota</taxon>
        <taxon>Fungi</taxon>
        <taxon>Dikarya</taxon>
        <taxon>Ascomycota</taxon>
        <taxon>Pezizomycotina</taxon>
        <taxon>Sordariomycetes</taxon>
        <taxon>Sordariomycetidae</taxon>
        <taxon>Sordariales</taxon>
        <taxon>Chaetomiaceae</taxon>
        <taxon>Trichocladium</taxon>
    </lineage>
</organism>
<keyword evidence="1" id="KW-0472">Membrane</keyword>
<feature type="transmembrane region" description="Helical" evidence="1">
    <location>
        <begin position="69"/>
        <end position="92"/>
    </location>
</feature>
<dbReference type="AlphaFoldDB" id="A0AAN6ZDY4"/>
<dbReference type="Proteomes" id="UP001304895">
    <property type="component" value="Unassembled WGS sequence"/>
</dbReference>
<comment type="caution">
    <text evidence="2">The sequence shown here is derived from an EMBL/GenBank/DDBJ whole genome shotgun (WGS) entry which is preliminary data.</text>
</comment>
<evidence type="ECO:0000256" key="1">
    <source>
        <dbReference type="SAM" id="Phobius"/>
    </source>
</evidence>